<dbReference type="SUPFAM" id="SSF53474">
    <property type="entry name" value="alpha/beta-Hydrolases"/>
    <property type="match status" value="1"/>
</dbReference>
<dbReference type="Proteomes" id="UP000541154">
    <property type="component" value="Unassembled WGS sequence"/>
</dbReference>
<dbReference type="AlphaFoldDB" id="A0A8H6EBD2"/>
<evidence type="ECO:0008006" key="3">
    <source>
        <dbReference type="Google" id="ProtNLM"/>
    </source>
</evidence>
<dbReference type="PANTHER" id="PTHR37471">
    <property type="entry name" value="UNNAMED PRODUCT"/>
    <property type="match status" value="1"/>
</dbReference>
<gene>
    <name evidence="1" type="ORF">ETB97_011419</name>
</gene>
<dbReference type="EMBL" id="SPNV01000007">
    <property type="protein sequence ID" value="KAF5866534.1"/>
    <property type="molecule type" value="Genomic_DNA"/>
</dbReference>
<keyword evidence="2" id="KW-1185">Reference proteome</keyword>
<reference evidence="1 2" key="1">
    <citation type="submission" date="2019-04" db="EMBL/GenBank/DDBJ databases">
        <title>Aspergillus burnettii sp. nov., novel species from soil in southeast Queensland.</title>
        <authorList>
            <person name="Gilchrist C.L.M."/>
            <person name="Pitt J.I."/>
            <person name="Lange L."/>
            <person name="Lacey H.J."/>
            <person name="Vuong D."/>
            <person name="Midgley D.J."/>
            <person name="Greenfield P."/>
            <person name="Bradbury M."/>
            <person name="Lacey E."/>
            <person name="Busk P.K."/>
            <person name="Pilgaard B."/>
            <person name="Chooi Y.H."/>
            <person name="Piggott A.M."/>
        </authorList>
    </citation>
    <scope>NUCLEOTIDE SEQUENCE [LARGE SCALE GENOMIC DNA]</scope>
    <source>
        <strain evidence="1 2">FRR 5400</strain>
    </source>
</reference>
<name>A0A8H6EBD2_PETAA</name>
<comment type="caution">
    <text evidence="1">The sequence shown here is derived from an EMBL/GenBank/DDBJ whole genome shotgun (WGS) entry which is preliminary data.</text>
</comment>
<dbReference type="PANTHER" id="PTHR37471:SF1">
    <property type="entry name" value="AB HYDROLASE-1 DOMAIN-CONTAINING PROTEIN"/>
    <property type="match status" value="1"/>
</dbReference>
<organism evidence="1 2">
    <name type="scientific">Petromyces alliaceus</name>
    <name type="common">Aspergillus alliaceus</name>
    <dbReference type="NCBI Taxonomy" id="209559"/>
    <lineage>
        <taxon>Eukaryota</taxon>
        <taxon>Fungi</taxon>
        <taxon>Dikarya</taxon>
        <taxon>Ascomycota</taxon>
        <taxon>Pezizomycotina</taxon>
        <taxon>Eurotiomycetes</taxon>
        <taxon>Eurotiomycetidae</taxon>
        <taxon>Eurotiales</taxon>
        <taxon>Aspergillaceae</taxon>
        <taxon>Aspergillus</taxon>
        <taxon>Aspergillus subgen. Circumdati</taxon>
    </lineage>
</organism>
<evidence type="ECO:0000313" key="2">
    <source>
        <dbReference type="Proteomes" id="UP000541154"/>
    </source>
</evidence>
<accession>A0A8H6EBD2</accession>
<dbReference type="InterPro" id="IPR029058">
    <property type="entry name" value="AB_hydrolase_fold"/>
</dbReference>
<proteinExistence type="predicted"/>
<protein>
    <recommendedName>
        <fullName evidence="3">AB hydrolase-1 domain-containing protein</fullName>
    </recommendedName>
</protein>
<sequence>MSNVTEPEVYLQRWFNNAKREEIKRDNLKDFIRWAFFNDNQTDGQTEEIEIYTAQMEKLLKRELPLGKGSAEHMGRKHETDDGEIGVIALEIMPVSSRITHPALSKDDMVSEIHSIVEHHRWGRFVLVSHSYGSIIATHIIKSPVTATLAGPLVFIDPICFLLHLPEVTYNFLVRKPVHANEHQLYYFASSDIGVADTLAKHFCWSESILWKKDLMIEEQGIWQSQRDTIVVLSGRDLIVDTQAVRKYLLNSLVSRKMVTNGEKALIGRPEAPNVQMRAGQWKPPRIEVIWYGMLDHAQVFDNQETRKPIVTAIKKYAAKYRVPRG</sequence>
<evidence type="ECO:0000313" key="1">
    <source>
        <dbReference type="EMBL" id="KAF5866534.1"/>
    </source>
</evidence>
<dbReference type="Gene3D" id="3.40.50.1820">
    <property type="entry name" value="alpha/beta hydrolase"/>
    <property type="match status" value="1"/>
</dbReference>